<dbReference type="AlphaFoldDB" id="A0A0D7BLZ5"/>
<proteinExistence type="predicted"/>
<dbReference type="OrthoDB" id="2919059at2759"/>
<reference evidence="1 2" key="1">
    <citation type="journal article" date="2015" name="Fungal Genet. Biol.">
        <title>Evolution of novel wood decay mechanisms in Agaricales revealed by the genome sequences of Fistulina hepatica and Cylindrobasidium torrendii.</title>
        <authorList>
            <person name="Floudas D."/>
            <person name="Held B.W."/>
            <person name="Riley R."/>
            <person name="Nagy L.G."/>
            <person name="Koehler G."/>
            <person name="Ransdell A.S."/>
            <person name="Younus H."/>
            <person name="Chow J."/>
            <person name="Chiniquy J."/>
            <person name="Lipzen A."/>
            <person name="Tritt A."/>
            <person name="Sun H."/>
            <person name="Haridas S."/>
            <person name="LaButti K."/>
            <person name="Ohm R.A."/>
            <person name="Kues U."/>
            <person name="Blanchette R.A."/>
            <person name="Grigoriev I.V."/>
            <person name="Minto R.E."/>
            <person name="Hibbett D.S."/>
        </authorList>
    </citation>
    <scope>NUCLEOTIDE SEQUENCE [LARGE SCALE GENOMIC DNA]</scope>
    <source>
        <strain evidence="1 2">FP15055 ss-10</strain>
    </source>
</reference>
<protein>
    <submittedName>
        <fullName evidence="1">Uncharacterized protein</fullName>
    </submittedName>
</protein>
<dbReference type="EMBL" id="KN880452">
    <property type="protein sequence ID" value="KIY71593.1"/>
    <property type="molecule type" value="Genomic_DNA"/>
</dbReference>
<organism evidence="1 2">
    <name type="scientific">Cylindrobasidium torrendii FP15055 ss-10</name>
    <dbReference type="NCBI Taxonomy" id="1314674"/>
    <lineage>
        <taxon>Eukaryota</taxon>
        <taxon>Fungi</taxon>
        <taxon>Dikarya</taxon>
        <taxon>Basidiomycota</taxon>
        <taxon>Agaricomycotina</taxon>
        <taxon>Agaricomycetes</taxon>
        <taxon>Agaricomycetidae</taxon>
        <taxon>Agaricales</taxon>
        <taxon>Marasmiineae</taxon>
        <taxon>Physalacriaceae</taxon>
        <taxon>Cylindrobasidium</taxon>
    </lineage>
</organism>
<name>A0A0D7BLZ5_9AGAR</name>
<keyword evidence="2" id="KW-1185">Reference proteome</keyword>
<dbReference type="Proteomes" id="UP000054007">
    <property type="component" value="Unassembled WGS sequence"/>
</dbReference>
<evidence type="ECO:0000313" key="1">
    <source>
        <dbReference type="EMBL" id="KIY71593.1"/>
    </source>
</evidence>
<gene>
    <name evidence="1" type="ORF">CYLTODRAFT_418654</name>
</gene>
<evidence type="ECO:0000313" key="2">
    <source>
        <dbReference type="Proteomes" id="UP000054007"/>
    </source>
</evidence>
<accession>A0A0D7BLZ5</accession>
<sequence length="646" mass="72059">MHSSETPSWLPIPTRGLHWHHNVFIKSMDHKTAAEDFAPYLYVHWLKPPSASEFAAAKSYPHTMGLSIPTHYNLNRFTVMCLCPPASEMDEPLPVYEPLLKCMHYFRSVTVPTIAVAAEIPSSCLSSYEAYTRHVEHAGLLHTAVSGEATSTSLYSDEIARHFLSHFGTIITESNLAQLFEWGRSAEVEKPVEEVDGRVVGWDQIHLRILADPGRGRNDSALFVGFERTLWTARNKMLDSSVDDTFLSDLRALLTSALPEMNQAIGRLLRKRNKYATTNGAGLLGDIARKLVQSEKRLSRRFMIDEPSQMIAWNKLQRVTLASSGHFVLARAVEEPRQTQCDVVAGIRMPCFAGKDKERVHVFNSLRDSFTHQPSQLSTDALALQATFEKGTPPCVSPEVEDCDPFIPRGLLDETVSADLLDEQNTVGTGNVQASSRTKELRSILGMSQTKADISSNHTEIPLESPLDIVLSFYSAEHKRKGATIFQSMAKAYMYLQSAVAQNVAVGIGDEVVFCLVTDGPIGAVLSAWSVRADSLGQSYGSVPGATPITMIAARNAPKYDIRELNQALRFATFLLHLKHVHAPRLAKRFNEARAAFMKRWDDQDDSLKWTMEEQANSAKFKARFDAELDARVQLAERFKLKAQLR</sequence>